<reference evidence="1 2" key="1">
    <citation type="submission" date="2020-02" db="EMBL/GenBank/DDBJ databases">
        <title>Balneolaceae bacterium YR4-1, complete genome.</title>
        <authorList>
            <person name="Li Y."/>
            <person name="Wu S."/>
        </authorList>
    </citation>
    <scope>NUCLEOTIDE SEQUENCE [LARGE SCALE GENOMIC DNA]</scope>
    <source>
        <strain evidence="1 2">YR4-1</strain>
    </source>
</reference>
<organism evidence="1 2">
    <name type="scientific">Halalkalibaculum roseum</name>
    <dbReference type="NCBI Taxonomy" id="2709311"/>
    <lineage>
        <taxon>Bacteria</taxon>
        <taxon>Pseudomonadati</taxon>
        <taxon>Balneolota</taxon>
        <taxon>Balneolia</taxon>
        <taxon>Balneolales</taxon>
        <taxon>Balneolaceae</taxon>
        <taxon>Halalkalibaculum</taxon>
    </lineage>
</organism>
<dbReference type="EMBL" id="JAALLT010000003">
    <property type="protein sequence ID" value="NGP76829.1"/>
    <property type="molecule type" value="Genomic_DNA"/>
</dbReference>
<dbReference type="AlphaFoldDB" id="A0A6M1SP26"/>
<dbReference type="Pfam" id="PF09855">
    <property type="entry name" value="Zn_ribbon_13"/>
    <property type="match status" value="1"/>
</dbReference>
<accession>A0A6M1SP26</accession>
<evidence type="ECO:0000313" key="2">
    <source>
        <dbReference type="Proteomes" id="UP000473278"/>
    </source>
</evidence>
<protein>
    <submittedName>
        <fullName evidence="1">GTP-binding protein</fullName>
    </submittedName>
</protein>
<sequence length="69" mass="7908">MQKRNWECPKCKNREFETDQISATGGAISKFFNVQNKKFTTVTCTRCTYTELYRGDTSTVGNILDFLGN</sequence>
<dbReference type="RefSeq" id="WP_165141613.1">
    <property type="nucleotide sequence ID" value="NZ_JAALLT010000003.1"/>
</dbReference>
<dbReference type="Proteomes" id="UP000473278">
    <property type="component" value="Unassembled WGS sequence"/>
</dbReference>
<evidence type="ECO:0000313" key="1">
    <source>
        <dbReference type="EMBL" id="NGP76829.1"/>
    </source>
</evidence>
<dbReference type="InterPro" id="IPR018652">
    <property type="entry name" value="DUF2082_NA-bd_Znr"/>
</dbReference>
<name>A0A6M1SP26_9BACT</name>
<keyword evidence="2" id="KW-1185">Reference proteome</keyword>
<comment type="caution">
    <text evidence="1">The sequence shown here is derived from an EMBL/GenBank/DDBJ whole genome shotgun (WGS) entry which is preliminary data.</text>
</comment>
<gene>
    <name evidence="1" type="ORF">G3570_09310</name>
</gene>
<proteinExistence type="predicted"/>